<dbReference type="OMA" id="NMIERIR"/>
<feature type="non-terminal residue" evidence="1">
    <location>
        <position position="1"/>
    </location>
</feature>
<evidence type="ECO:0000313" key="2">
    <source>
        <dbReference type="Proteomes" id="UP000000311"/>
    </source>
</evidence>
<name>E2AAZ0_CAMFO</name>
<reference evidence="1 2" key="1">
    <citation type="journal article" date="2010" name="Science">
        <title>Genomic comparison of the ants Camponotus floridanus and Harpegnathos saltator.</title>
        <authorList>
            <person name="Bonasio R."/>
            <person name="Zhang G."/>
            <person name="Ye C."/>
            <person name="Mutti N.S."/>
            <person name="Fang X."/>
            <person name="Qin N."/>
            <person name="Donahue G."/>
            <person name="Yang P."/>
            <person name="Li Q."/>
            <person name="Li C."/>
            <person name="Zhang P."/>
            <person name="Huang Z."/>
            <person name="Berger S.L."/>
            <person name="Reinberg D."/>
            <person name="Wang J."/>
            <person name="Liebig J."/>
        </authorList>
    </citation>
    <scope>NUCLEOTIDE SEQUENCE [LARGE SCALE GENOMIC DNA]</scope>
    <source>
        <strain evidence="2">C129</strain>
    </source>
</reference>
<dbReference type="Gene3D" id="3.30.420.10">
    <property type="entry name" value="Ribonuclease H-like superfamily/Ribonuclease H"/>
    <property type="match status" value="1"/>
</dbReference>
<dbReference type="GO" id="GO:0003676">
    <property type="term" value="F:nucleic acid binding"/>
    <property type="evidence" value="ECO:0007669"/>
    <property type="project" value="InterPro"/>
</dbReference>
<protein>
    <submittedName>
        <fullName evidence="1">Uncharacterized protein</fullName>
    </submittedName>
</protein>
<dbReference type="OrthoDB" id="7697359at2759"/>
<gene>
    <name evidence="1" type="ORF">EAG_00081</name>
</gene>
<evidence type="ECO:0000313" key="1">
    <source>
        <dbReference type="EMBL" id="EFN69399.1"/>
    </source>
</evidence>
<dbReference type="PANTHER" id="PTHR47326">
    <property type="entry name" value="TRANSPOSABLE ELEMENT TC3 TRANSPOSASE-LIKE PROTEIN"/>
    <property type="match status" value="1"/>
</dbReference>
<dbReference type="InParanoid" id="E2AAZ0"/>
<keyword evidence="2" id="KW-1185">Reference proteome</keyword>
<dbReference type="AlphaFoldDB" id="E2AAZ0"/>
<dbReference type="EMBL" id="GL438223">
    <property type="protein sequence ID" value="EFN69399.1"/>
    <property type="molecule type" value="Genomic_DNA"/>
</dbReference>
<dbReference type="InterPro" id="IPR036397">
    <property type="entry name" value="RNaseH_sf"/>
</dbReference>
<dbReference type="PANTHER" id="PTHR47326:SF1">
    <property type="entry name" value="HTH PSQ-TYPE DOMAIN-CONTAINING PROTEIN"/>
    <property type="match status" value="1"/>
</dbReference>
<sequence length="71" mass="8188">PDLTSPDFFLWGYVKNAVLAEQPATRDDMMERVRIACATIPRAVLLRTVRHFERRVNLCLQVNGANFEQLI</sequence>
<accession>E2AAZ0</accession>
<proteinExistence type="predicted"/>
<dbReference type="Proteomes" id="UP000000311">
    <property type="component" value="Unassembled WGS sequence"/>
</dbReference>
<organism evidence="2">
    <name type="scientific">Camponotus floridanus</name>
    <name type="common">Florida carpenter ant</name>
    <dbReference type="NCBI Taxonomy" id="104421"/>
    <lineage>
        <taxon>Eukaryota</taxon>
        <taxon>Metazoa</taxon>
        <taxon>Ecdysozoa</taxon>
        <taxon>Arthropoda</taxon>
        <taxon>Hexapoda</taxon>
        <taxon>Insecta</taxon>
        <taxon>Pterygota</taxon>
        <taxon>Neoptera</taxon>
        <taxon>Endopterygota</taxon>
        <taxon>Hymenoptera</taxon>
        <taxon>Apocrita</taxon>
        <taxon>Aculeata</taxon>
        <taxon>Formicoidea</taxon>
        <taxon>Formicidae</taxon>
        <taxon>Formicinae</taxon>
        <taxon>Camponotus</taxon>
    </lineage>
</organism>
<feature type="non-terminal residue" evidence="1">
    <location>
        <position position="71"/>
    </location>
</feature>